<name>B9M7V6_GEODF</name>
<sequence length="175" mass="19493">MRLSVKTIVSCTLVLAFLAASALANDLAFEEREPDGFRGIAWGAPVYEVEGLEFSKEGTAALRELYTRTNKQAAAQVTVYSRPDDQLKIGEATVTRIYYYFYKDLFYGATAYFAGKDNYNKLLAACRKKFGEPALMENDRAEWKGSQASVLLLPTGVLSIDSEEIKAQMEEPEGF</sequence>
<dbReference type="EMBL" id="CP001390">
    <property type="protein sequence ID" value="ACM18414.1"/>
    <property type="molecule type" value="Genomic_DNA"/>
</dbReference>
<reference evidence="1 2" key="1">
    <citation type="submission" date="2009-01" db="EMBL/GenBank/DDBJ databases">
        <title>Complete sequence of Geobacter sp. FRC-32.</title>
        <authorList>
            <consortium name="US DOE Joint Genome Institute"/>
            <person name="Lucas S."/>
            <person name="Copeland A."/>
            <person name="Lapidus A."/>
            <person name="Glavina del Rio T."/>
            <person name="Dalin E."/>
            <person name="Tice H."/>
            <person name="Bruce D."/>
            <person name="Goodwin L."/>
            <person name="Pitluck S."/>
            <person name="Saunders E."/>
            <person name="Brettin T."/>
            <person name="Detter J.C."/>
            <person name="Han C."/>
            <person name="Larimer F."/>
            <person name="Land M."/>
            <person name="Hauser L."/>
            <person name="Kyrpides N."/>
            <person name="Ovchinnikova G."/>
            <person name="Kostka J."/>
            <person name="Richardson P."/>
        </authorList>
    </citation>
    <scope>NUCLEOTIDE SEQUENCE [LARGE SCALE GENOMIC DNA]</scope>
    <source>
        <strain evidence="2">DSM 22248 / JCM 15807 / FRC-32</strain>
    </source>
</reference>
<proteinExistence type="predicted"/>
<evidence type="ECO:0000313" key="2">
    <source>
        <dbReference type="Proteomes" id="UP000007721"/>
    </source>
</evidence>
<dbReference type="OrthoDB" id="9793851at2"/>
<dbReference type="KEGG" id="geo:Geob_0037"/>
<dbReference type="Proteomes" id="UP000007721">
    <property type="component" value="Chromosome"/>
</dbReference>
<dbReference type="RefSeq" id="WP_012645143.1">
    <property type="nucleotide sequence ID" value="NC_011979.1"/>
</dbReference>
<dbReference type="AlphaFoldDB" id="B9M7V6"/>
<keyword evidence="2" id="KW-1185">Reference proteome</keyword>
<dbReference type="HOGENOM" id="CLU_1530402_0_0_7"/>
<accession>B9M7V6</accession>
<dbReference type="STRING" id="316067.Geob_0037"/>
<evidence type="ECO:0000313" key="1">
    <source>
        <dbReference type="EMBL" id="ACM18414.1"/>
    </source>
</evidence>
<dbReference type="eggNOG" id="ENOG5033B0Z">
    <property type="taxonomic scope" value="Bacteria"/>
</dbReference>
<protein>
    <submittedName>
        <fullName evidence="1">Uncharacterized protein</fullName>
    </submittedName>
</protein>
<gene>
    <name evidence="1" type="ordered locus">Geob_0037</name>
</gene>
<organism evidence="1 2">
    <name type="scientific">Geotalea daltonii (strain DSM 22248 / JCM 15807 / FRC-32)</name>
    <name type="common">Geobacter daltonii</name>
    <dbReference type="NCBI Taxonomy" id="316067"/>
    <lineage>
        <taxon>Bacteria</taxon>
        <taxon>Pseudomonadati</taxon>
        <taxon>Thermodesulfobacteriota</taxon>
        <taxon>Desulfuromonadia</taxon>
        <taxon>Geobacterales</taxon>
        <taxon>Geobacteraceae</taxon>
        <taxon>Geotalea</taxon>
    </lineage>
</organism>